<keyword evidence="3" id="KW-0614">Plasmid</keyword>
<geneLocation type="plasmid" evidence="3">
    <name>unnamed</name>
</geneLocation>
<dbReference type="RefSeq" id="WP_245135399.1">
    <property type="nucleotide sequence ID" value="NZ_CP128477.1"/>
</dbReference>
<evidence type="ECO:0000313" key="4">
    <source>
        <dbReference type="Proteomes" id="UP001522662"/>
    </source>
</evidence>
<feature type="region of interest" description="Disordered" evidence="2">
    <location>
        <begin position="157"/>
        <end position="194"/>
    </location>
</feature>
<keyword evidence="4" id="KW-1185">Reference proteome</keyword>
<name>A0ABT0CXE1_9HYPH</name>
<reference evidence="3 4" key="1">
    <citation type="submission" date="2022-03" db="EMBL/GenBank/DDBJ databases">
        <title>Rhizobium SSM4.3 sp. nov., isolated from Sediment (Gouqi Island).</title>
        <authorList>
            <person name="Chen G."/>
        </authorList>
    </citation>
    <scope>NUCLEOTIDE SEQUENCE [LARGE SCALE GENOMIC DNA]</scope>
    <source>
        <strain evidence="3 4">SSM4.3</strain>
        <plasmid evidence="3">unnamed</plasmid>
    </source>
</reference>
<proteinExistence type="predicted"/>
<feature type="compositionally biased region" description="Polar residues" evidence="2">
    <location>
        <begin position="173"/>
        <end position="183"/>
    </location>
</feature>
<sequence>MGKNSYNGGGTIVHAGSGFFSHKGGGVRKRKPAPGADQPGAAKPGSICDFGPLKRNKKRVVEFPKKTKQRKDIEKQQDDVKRLQSQAKVLIGRAVQALQRTERQIISLRSALQKAELENAKLSAAVLYAKSIDIHDGDLSAAMKKFNRLLNGVAIDAAGRPQKQVRKKGGRGSRNQHTQTTSVAAAAEKPRGRE</sequence>
<accession>A0ABT0CXE1</accession>
<gene>
    <name evidence="3" type="ORF">MKJ03_05700</name>
</gene>
<organism evidence="3 4">
    <name type="scientific">Peteryoungia algae</name>
    <dbReference type="NCBI Taxonomy" id="2919917"/>
    <lineage>
        <taxon>Bacteria</taxon>
        <taxon>Pseudomonadati</taxon>
        <taxon>Pseudomonadota</taxon>
        <taxon>Alphaproteobacteria</taxon>
        <taxon>Hyphomicrobiales</taxon>
        <taxon>Rhizobiaceae</taxon>
        <taxon>Peteryoungia</taxon>
    </lineage>
</organism>
<dbReference type="Proteomes" id="UP001522662">
    <property type="component" value="Unassembled WGS sequence"/>
</dbReference>
<comment type="caution">
    <text evidence="3">The sequence shown here is derived from an EMBL/GenBank/DDBJ whole genome shotgun (WGS) entry which is preliminary data.</text>
</comment>
<keyword evidence="1" id="KW-0175">Coiled coil</keyword>
<feature type="region of interest" description="Disordered" evidence="2">
    <location>
        <begin position="1"/>
        <end position="51"/>
    </location>
</feature>
<evidence type="ECO:0000256" key="2">
    <source>
        <dbReference type="SAM" id="MobiDB-lite"/>
    </source>
</evidence>
<evidence type="ECO:0000313" key="3">
    <source>
        <dbReference type="EMBL" id="MCJ8237813.1"/>
    </source>
</evidence>
<dbReference type="EMBL" id="JALAYX010000001">
    <property type="protein sequence ID" value="MCJ8237813.1"/>
    <property type="molecule type" value="Genomic_DNA"/>
</dbReference>
<feature type="coiled-coil region" evidence="1">
    <location>
        <begin position="66"/>
        <end position="125"/>
    </location>
</feature>
<protein>
    <submittedName>
        <fullName evidence="3">Uncharacterized protein</fullName>
    </submittedName>
</protein>
<evidence type="ECO:0000256" key="1">
    <source>
        <dbReference type="SAM" id="Coils"/>
    </source>
</evidence>